<dbReference type="PANTHER" id="PTHR21166:SF2">
    <property type="entry name" value="CELL DIVISION CONTROL PROTEIN 24 OB DOMAIN-CONTAINING PROTEIN-RELATED"/>
    <property type="match status" value="1"/>
</dbReference>
<protein>
    <recommendedName>
        <fullName evidence="4">MEIOB-like N-terminal domain-containing protein</fullName>
    </recommendedName>
</protein>
<proteinExistence type="inferred from homology"/>
<dbReference type="Gene3D" id="2.40.50.140">
    <property type="entry name" value="Nucleic acid-binding proteins"/>
    <property type="match status" value="2"/>
</dbReference>
<evidence type="ECO:0000313" key="5">
    <source>
        <dbReference type="EMBL" id="KAJ8952495.1"/>
    </source>
</evidence>
<gene>
    <name evidence="5" type="ORF">NQ318_003291</name>
</gene>
<dbReference type="SUPFAM" id="SSF50249">
    <property type="entry name" value="Nucleic acid-binding proteins"/>
    <property type="match status" value="2"/>
</dbReference>
<dbReference type="InterPro" id="IPR052469">
    <property type="entry name" value="MEIOB"/>
</dbReference>
<comment type="similarity">
    <text evidence="3">Belongs to the MEIOB family.</text>
</comment>
<dbReference type="Pfam" id="PF24903">
    <property type="entry name" value="OB_MEIOB_N"/>
    <property type="match status" value="1"/>
</dbReference>
<feature type="non-terminal residue" evidence="5">
    <location>
        <position position="1"/>
    </location>
</feature>
<dbReference type="GO" id="GO:0003697">
    <property type="term" value="F:single-stranded DNA binding"/>
    <property type="evidence" value="ECO:0007669"/>
    <property type="project" value="TreeGrafter"/>
</dbReference>
<sequence length="421" mass="47659">SLIFCAMEDTSVALQKINIRGLDPNLENVLIVGVIIAKQRPKKFLDTKAAVETYKAVWNFTIRDSIQDYINVTYWSSSEAVFQANDKFHTGDVVEVINPKITVRKINDHGEQFRPMVTSPFSLSLSERSAIVKHDGDNRYYLKLLKYPTKPIAGFLPLRDIHNRGDSIKDTYVDILAAVRGLSSIRTVTTKNNENLQVRTVEVFDHTSPSLKINLWEPDLIASGRRLRGRFVVKATGRTIVTENPDGRETQLLLNYAKTAPIETFEIIDQLLTALPNPNTIQDVMSVKQVQDKINYFLQENKSGTKQFTALLYAFVTNLDLDGLSRTLLMKCGHCKMPMNGSTCDNSECPTVFENAIAEPEAREFSSMSDEHKCKLKWRYLMERCAVRIAVTFIGRQNPIVSVLHVKIADTLEVARKLPVY</sequence>
<dbReference type="InterPro" id="IPR012340">
    <property type="entry name" value="NA-bd_OB-fold"/>
</dbReference>
<dbReference type="GO" id="GO:0008310">
    <property type="term" value="F:single-stranded DNA 3'-5' DNA exonuclease activity"/>
    <property type="evidence" value="ECO:0007669"/>
    <property type="project" value="TreeGrafter"/>
</dbReference>
<dbReference type="Proteomes" id="UP001162162">
    <property type="component" value="Unassembled WGS sequence"/>
</dbReference>
<evidence type="ECO:0000256" key="2">
    <source>
        <dbReference type="ARBA" id="ARBA00023254"/>
    </source>
</evidence>
<dbReference type="EMBL" id="JAPWTK010000068">
    <property type="protein sequence ID" value="KAJ8952495.1"/>
    <property type="molecule type" value="Genomic_DNA"/>
</dbReference>
<keyword evidence="1" id="KW-0238">DNA-binding</keyword>
<organism evidence="5 6">
    <name type="scientific">Aromia moschata</name>
    <dbReference type="NCBI Taxonomy" id="1265417"/>
    <lineage>
        <taxon>Eukaryota</taxon>
        <taxon>Metazoa</taxon>
        <taxon>Ecdysozoa</taxon>
        <taxon>Arthropoda</taxon>
        <taxon>Hexapoda</taxon>
        <taxon>Insecta</taxon>
        <taxon>Pterygota</taxon>
        <taxon>Neoptera</taxon>
        <taxon>Endopterygota</taxon>
        <taxon>Coleoptera</taxon>
        <taxon>Polyphaga</taxon>
        <taxon>Cucujiformia</taxon>
        <taxon>Chrysomeloidea</taxon>
        <taxon>Cerambycidae</taxon>
        <taxon>Cerambycinae</taxon>
        <taxon>Callichromatini</taxon>
        <taxon>Aromia</taxon>
    </lineage>
</organism>
<dbReference type="AlphaFoldDB" id="A0AAV8YP69"/>
<feature type="domain" description="MEIOB-like N-terminal" evidence="4">
    <location>
        <begin position="15"/>
        <end position="150"/>
    </location>
</feature>
<evidence type="ECO:0000313" key="6">
    <source>
        <dbReference type="Proteomes" id="UP001162162"/>
    </source>
</evidence>
<evidence type="ECO:0000256" key="3">
    <source>
        <dbReference type="ARBA" id="ARBA00038329"/>
    </source>
</evidence>
<dbReference type="InterPro" id="IPR056880">
    <property type="entry name" value="OB_MEIOB_N"/>
</dbReference>
<evidence type="ECO:0000256" key="1">
    <source>
        <dbReference type="ARBA" id="ARBA00023125"/>
    </source>
</evidence>
<reference evidence="5" key="1">
    <citation type="journal article" date="2023" name="Insect Mol. Biol.">
        <title>Genome sequencing provides insights into the evolution of gene families encoding plant cell wall-degrading enzymes in longhorned beetles.</title>
        <authorList>
            <person name="Shin N.R."/>
            <person name="Okamura Y."/>
            <person name="Kirsch R."/>
            <person name="Pauchet Y."/>
        </authorList>
    </citation>
    <scope>NUCLEOTIDE SEQUENCE</scope>
    <source>
        <strain evidence="5">AMC_N1</strain>
    </source>
</reference>
<evidence type="ECO:0000259" key="4">
    <source>
        <dbReference type="Pfam" id="PF24903"/>
    </source>
</evidence>
<name>A0AAV8YP69_9CUCU</name>
<dbReference type="GO" id="GO:0000712">
    <property type="term" value="P:resolution of meiotic recombination intermediates"/>
    <property type="evidence" value="ECO:0007669"/>
    <property type="project" value="TreeGrafter"/>
</dbReference>
<dbReference type="PANTHER" id="PTHR21166">
    <property type="entry name" value="CELL DIVISION CONTROL PROTEIN 24 OB DOMAIN-CONTAINING PROTEIN-RELATED"/>
    <property type="match status" value="1"/>
</dbReference>
<accession>A0AAV8YP69</accession>
<comment type="caution">
    <text evidence="5">The sequence shown here is derived from an EMBL/GenBank/DDBJ whole genome shotgun (WGS) entry which is preliminary data.</text>
</comment>
<keyword evidence="2" id="KW-0469">Meiosis</keyword>
<keyword evidence="6" id="KW-1185">Reference proteome</keyword>